<evidence type="ECO:0000256" key="8">
    <source>
        <dbReference type="ARBA" id="ARBA00022801"/>
    </source>
</evidence>
<evidence type="ECO:0000259" key="13">
    <source>
        <dbReference type="Pfam" id="PF10502"/>
    </source>
</evidence>
<dbReference type="RefSeq" id="WP_094253962.1">
    <property type="nucleotide sequence ID" value="NZ_JBHLXL010000004.1"/>
</dbReference>
<evidence type="ECO:0000256" key="6">
    <source>
        <dbReference type="ARBA" id="ARBA00022670"/>
    </source>
</evidence>
<feature type="domain" description="Peptidase S26" evidence="13">
    <location>
        <begin position="25"/>
        <end position="184"/>
    </location>
</feature>
<evidence type="ECO:0000256" key="9">
    <source>
        <dbReference type="ARBA" id="ARBA00022989"/>
    </source>
</evidence>
<dbReference type="Pfam" id="PF10502">
    <property type="entry name" value="Peptidase_S26"/>
    <property type="match status" value="1"/>
</dbReference>
<dbReference type="PANTHER" id="PTHR43390">
    <property type="entry name" value="SIGNAL PEPTIDASE I"/>
    <property type="match status" value="1"/>
</dbReference>
<feature type="active site" evidence="11">
    <location>
        <position position="55"/>
    </location>
</feature>
<evidence type="ECO:0000313" key="14">
    <source>
        <dbReference type="EMBL" id="OYD56293.1"/>
    </source>
</evidence>
<dbReference type="GO" id="GO:0004252">
    <property type="term" value="F:serine-type endopeptidase activity"/>
    <property type="evidence" value="ECO:0007669"/>
    <property type="project" value="InterPro"/>
</dbReference>
<evidence type="ECO:0000256" key="5">
    <source>
        <dbReference type="ARBA" id="ARBA00022475"/>
    </source>
</evidence>
<dbReference type="PRINTS" id="PR00727">
    <property type="entry name" value="LEADERPTASE"/>
</dbReference>
<comment type="subcellular location">
    <subcellularLocation>
        <location evidence="2">Cell membrane</location>
        <topology evidence="2">Single-pass type II membrane protein</topology>
    </subcellularLocation>
    <subcellularLocation>
        <location evidence="12">Membrane</location>
        <topology evidence="12">Single-pass type II membrane protein</topology>
    </subcellularLocation>
</comment>
<evidence type="ECO:0000256" key="11">
    <source>
        <dbReference type="PIRSR" id="PIRSR600223-1"/>
    </source>
</evidence>
<keyword evidence="10 12" id="KW-0472">Membrane</keyword>
<evidence type="ECO:0000256" key="4">
    <source>
        <dbReference type="ARBA" id="ARBA00013208"/>
    </source>
</evidence>
<dbReference type="EMBL" id="NOII01000021">
    <property type="protein sequence ID" value="OYD56293.1"/>
    <property type="molecule type" value="Genomic_DNA"/>
</dbReference>
<dbReference type="GO" id="GO:0005886">
    <property type="term" value="C:plasma membrane"/>
    <property type="evidence" value="ECO:0007669"/>
    <property type="project" value="UniProtKB-SubCell"/>
</dbReference>
<gene>
    <name evidence="14" type="primary">lepB</name>
    <name evidence="14" type="ORF">CGZ90_18255</name>
</gene>
<evidence type="ECO:0000256" key="7">
    <source>
        <dbReference type="ARBA" id="ARBA00022692"/>
    </source>
</evidence>
<dbReference type="CDD" id="cd06530">
    <property type="entry name" value="S26_SPase_I"/>
    <property type="match status" value="1"/>
</dbReference>
<dbReference type="PANTHER" id="PTHR43390:SF1">
    <property type="entry name" value="CHLOROPLAST PROCESSING PEPTIDASE"/>
    <property type="match status" value="1"/>
</dbReference>
<evidence type="ECO:0000313" key="15">
    <source>
        <dbReference type="Proteomes" id="UP000215059"/>
    </source>
</evidence>
<comment type="caution">
    <text evidence="14">The sequence shown here is derived from an EMBL/GenBank/DDBJ whole genome shotgun (WGS) entry which is preliminary data.</text>
</comment>
<proteinExistence type="inferred from homology"/>
<dbReference type="EC" id="3.4.21.89" evidence="4 12"/>
<keyword evidence="5" id="KW-1003">Cell membrane</keyword>
<dbReference type="InterPro" id="IPR000223">
    <property type="entry name" value="Pept_S26A_signal_pept_1"/>
</dbReference>
<evidence type="ECO:0000256" key="3">
    <source>
        <dbReference type="ARBA" id="ARBA00009370"/>
    </source>
</evidence>
<dbReference type="Proteomes" id="UP000215059">
    <property type="component" value="Unassembled WGS sequence"/>
</dbReference>
<dbReference type="NCBIfam" id="TIGR02227">
    <property type="entry name" value="sigpep_I_bact"/>
    <property type="match status" value="1"/>
</dbReference>
<evidence type="ECO:0000256" key="12">
    <source>
        <dbReference type="RuleBase" id="RU362042"/>
    </source>
</evidence>
<comment type="similarity">
    <text evidence="3 12">Belongs to the peptidase S26 family.</text>
</comment>
<keyword evidence="15" id="KW-1185">Reference proteome</keyword>
<dbReference type="InterPro" id="IPR019533">
    <property type="entry name" value="Peptidase_S26"/>
</dbReference>
<evidence type="ECO:0000256" key="2">
    <source>
        <dbReference type="ARBA" id="ARBA00004401"/>
    </source>
</evidence>
<dbReference type="AlphaFoldDB" id="A0A235F5C1"/>
<keyword evidence="6 12" id="KW-0645">Protease</keyword>
<dbReference type="FunFam" id="2.10.109.10:FF:000008">
    <property type="entry name" value="Signal peptidase I"/>
    <property type="match status" value="1"/>
</dbReference>
<dbReference type="GO" id="GO:0006465">
    <property type="term" value="P:signal peptide processing"/>
    <property type="evidence" value="ECO:0007669"/>
    <property type="project" value="InterPro"/>
</dbReference>
<organism evidence="14 15">
    <name type="scientific">Fictibacillus aquaticus</name>
    <dbReference type="NCBI Taxonomy" id="2021314"/>
    <lineage>
        <taxon>Bacteria</taxon>
        <taxon>Bacillati</taxon>
        <taxon>Bacillota</taxon>
        <taxon>Bacilli</taxon>
        <taxon>Bacillales</taxon>
        <taxon>Fictibacillaceae</taxon>
        <taxon>Fictibacillus</taxon>
    </lineage>
</organism>
<evidence type="ECO:0000256" key="10">
    <source>
        <dbReference type="ARBA" id="ARBA00023136"/>
    </source>
</evidence>
<keyword evidence="8 12" id="KW-0378">Hydrolase</keyword>
<dbReference type="SUPFAM" id="SSF51306">
    <property type="entry name" value="LexA/Signal peptidase"/>
    <property type="match status" value="1"/>
</dbReference>
<dbReference type="GO" id="GO:0009003">
    <property type="term" value="F:signal peptidase activity"/>
    <property type="evidence" value="ECO:0007669"/>
    <property type="project" value="UniProtKB-EC"/>
</dbReference>
<sequence>MKVWRDRAKGVFSLEKKTEKKSEWVSWLKAIVFALVFVFITKTFIIAPYMVEGASMYPTLHDQEKLYVNKIVYTFKTPEKGDIIIIKGDDKRYVKRLIGTEGDMVEMRNDILYVNGSQVREPYLKENRVQAENLGIYLTGDFGPIKVPKGKGFVMGDNRLNSKDSRNGLGLIDLDSVEGRSEVVIAPIKDMRQTK</sequence>
<accession>A0A235F5C1</accession>
<reference evidence="14 15" key="1">
    <citation type="submission" date="2017-07" db="EMBL/GenBank/DDBJ databases">
        <title>Fictibacillus sp. nov. GDSW-R2A3 Genome sequencing and assembly.</title>
        <authorList>
            <person name="Mayilraj S."/>
        </authorList>
    </citation>
    <scope>NUCLEOTIDE SEQUENCE [LARGE SCALE GENOMIC DNA]</scope>
    <source>
        <strain evidence="14 15">GDSW-R2A3</strain>
    </source>
</reference>
<dbReference type="InterPro" id="IPR019756">
    <property type="entry name" value="Pept_S26A_signal_pept_1_Ser-AS"/>
</dbReference>
<evidence type="ECO:0000256" key="1">
    <source>
        <dbReference type="ARBA" id="ARBA00000677"/>
    </source>
</evidence>
<dbReference type="InterPro" id="IPR036286">
    <property type="entry name" value="LexA/Signal_pep-like_sf"/>
</dbReference>
<name>A0A235F5C1_9BACL</name>
<feature type="transmembrane region" description="Helical" evidence="12">
    <location>
        <begin position="27"/>
        <end position="51"/>
    </location>
</feature>
<feature type="active site" evidence="11">
    <location>
        <position position="95"/>
    </location>
</feature>
<keyword evidence="7 12" id="KW-0812">Transmembrane</keyword>
<dbReference type="Gene3D" id="2.10.109.10">
    <property type="entry name" value="Umud Fragment, subunit A"/>
    <property type="match status" value="1"/>
</dbReference>
<dbReference type="OrthoDB" id="9802919at2"/>
<keyword evidence="9 12" id="KW-1133">Transmembrane helix</keyword>
<dbReference type="PROSITE" id="PS00501">
    <property type="entry name" value="SPASE_I_1"/>
    <property type="match status" value="1"/>
</dbReference>
<comment type="catalytic activity">
    <reaction evidence="1 12">
        <text>Cleavage of hydrophobic, N-terminal signal or leader sequences from secreted and periplasmic proteins.</text>
        <dbReference type="EC" id="3.4.21.89"/>
    </reaction>
</comment>
<protein>
    <recommendedName>
        <fullName evidence="4 12">Signal peptidase I</fullName>
        <ecNumber evidence="4 12">3.4.21.89</ecNumber>
    </recommendedName>
</protein>